<evidence type="ECO:0000313" key="3">
    <source>
        <dbReference type="Proteomes" id="UP001303115"/>
    </source>
</evidence>
<dbReference type="AlphaFoldDB" id="A0AAN6SLR4"/>
<comment type="caution">
    <text evidence="2">The sequence shown here is derived from an EMBL/GenBank/DDBJ whole genome shotgun (WGS) entry which is preliminary data.</text>
</comment>
<organism evidence="2 3">
    <name type="scientific">Parachaetomium inaequale</name>
    <dbReference type="NCBI Taxonomy" id="2588326"/>
    <lineage>
        <taxon>Eukaryota</taxon>
        <taxon>Fungi</taxon>
        <taxon>Dikarya</taxon>
        <taxon>Ascomycota</taxon>
        <taxon>Pezizomycotina</taxon>
        <taxon>Sordariomycetes</taxon>
        <taxon>Sordariomycetidae</taxon>
        <taxon>Sordariales</taxon>
        <taxon>Chaetomiaceae</taxon>
        <taxon>Parachaetomium</taxon>
    </lineage>
</organism>
<keyword evidence="3" id="KW-1185">Reference proteome</keyword>
<reference evidence="3" key="1">
    <citation type="journal article" date="2023" name="Mol. Phylogenet. Evol.">
        <title>Genome-scale phylogeny and comparative genomics of the fungal order Sordariales.</title>
        <authorList>
            <person name="Hensen N."/>
            <person name="Bonometti L."/>
            <person name="Westerberg I."/>
            <person name="Brannstrom I.O."/>
            <person name="Guillou S."/>
            <person name="Cros-Aarteil S."/>
            <person name="Calhoun S."/>
            <person name="Haridas S."/>
            <person name="Kuo A."/>
            <person name="Mondo S."/>
            <person name="Pangilinan J."/>
            <person name="Riley R."/>
            <person name="LaButti K."/>
            <person name="Andreopoulos B."/>
            <person name="Lipzen A."/>
            <person name="Chen C."/>
            <person name="Yan M."/>
            <person name="Daum C."/>
            <person name="Ng V."/>
            <person name="Clum A."/>
            <person name="Steindorff A."/>
            <person name="Ohm R.A."/>
            <person name="Martin F."/>
            <person name="Silar P."/>
            <person name="Natvig D.O."/>
            <person name="Lalanne C."/>
            <person name="Gautier V."/>
            <person name="Ament-Velasquez S.L."/>
            <person name="Kruys A."/>
            <person name="Hutchinson M.I."/>
            <person name="Powell A.J."/>
            <person name="Barry K."/>
            <person name="Miller A.N."/>
            <person name="Grigoriev I.V."/>
            <person name="Debuchy R."/>
            <person name="Gladieux P."/>
            <person name="Hiltunen Thoren M."/>
            <person name="Johannesson H."/>
        </authorList>
    </citation>
    <scope>NUCLEOTIDE SEQUENCE [LARGE SCALE GENOMIC DNA]</scope>
    <source>
        <strain evidence="3">CBS 284.82</strain>
    </source>
</reference>
<evidence type="ECO:0000256" key="1">
    <source>
        <dbReference type="SAM" id="MobiDB-lite"/>
    </source>
</evidence>
<feature type="region of interest" description="Disordered" evidence="1">
    <location>
        <begin position="341"/>
        <end position="362"/>
    </location>
</feature>
<proteinExistence type="predicted"/>
<sequence length="543" mass="60859">MSTSKQVPQHPLEQPAVIRALVESQTIPWQDMAALCLANKAVFRLVYREEKRHKIKHLPFSHPQNPLRYLIETNSRDGLDEALKLAEFDRDTTSPNGRLLHDEHGDGVNTLMRMCIDHGASRCFDLLITWADDSAVLFNYDCMAVHEHARRAALRHGTLNCLLYMHDGDSNGFLLSQSQTTTTTTTPPPLHVLYTTLLQRARSPQVVVRLARRMPEGTDYIPILAAQCGNRYSHPALVEALLGLIMPPSSSESESEQTGAGAGVCLVPAVCAAASVLHVNALDVLLRRGGEAFAVCKREVKGGVEASAEGNPLFRAVVYPLPGKPELLPATAGIWAHSLARAHPPSRMEEEEETEEQQKQRTRQQLHAIWRTETEQVAAAMKMTIDYLVDAAEKELRPKHPQLLADILDHAAMVYLFNVRTLLLSSLPWLFDHDEGLRAELLVPATADSLVRDGDGQDEFEEAELAFIWRKGLPGKWVEERLWEEGVVLADDLVRIWLRLVTPTTVGVAWRYLKVWPEDVRGYKPLDLLWELLVAEERGEPVE</sequence>
<protein>
    <submittedName>
        <fullName evidence="2">Uncharacterized protein</fullName>
    </submittedName>
</protein>
<dbReference type="Proteomes" id="UP001303115">
    <property type="component" value="Unassembled WGS sequence"/>
</dbReference>
<gene>
    <name evidence="2" type="ORF">C8A01DRAFT_20872</name>
</gene>
<accession>A0AAN6SLR4</accession>
<dbReference type="EMBL" id="MU854665">
    <property type="protein sequence ID" value="KAK4031993.1"/>
    <property type="molecule type" value="Genomic_DNA"/>
</dbReference>
<evidence type="ECO:0000313" key="2">
    <source>
        <dbReference type="EMBL" id="KAK4031993.1"/>
    </source>
</evidence>
<name>A0AAN6SLR4_9PEZI</name>